<protein>
    <submittedName>
        <fullName evidence="2">SnoaL-like protein</fullName>
    </submittedName>
</protein>
<dbReference type="RefSeq" id="WP_133735771.1">
    <property type="nucleotide sequence ID" value="NZ_SOAX01000003.1"/>
</dbReference>
<evidence type="ECO:0000259" key="1">
    <source>
        <dbReference type="Pfam" id="PF12680"/>
    </source>
</evidence>
<comment type="caution">
    <text evidence="2">The sequence shown here is derived from an EMBL/GenBank/DDBJ whole genome shotgun (WGS) entry which is preliminary data.</text>
</comment>
<dbReference type="AlphaFoldDB" id="A0A4R7JSX8"/>
<sequence length="143" mass="16648">MPLNKSTIDRFMALFNENRPDVDALMEECYSSQVLFRDPLVERRGRKALARYLKDAYANVIRCEFDYGEPVRGSRQVTIPWTMTLEHRRLARGAPIHVDGITLLQGDTDSIEYHRDYYDAGQLIYENVPLLGSVIRWIRRQAA</sequence>
<dbReference type="InterPro" id="IPR037401">
    <property type="entry name" value="SnoaL-like"/>
</dbReference>
<dbReference type="OrthoDB" id="1115105at2"/>
<feature type="domain" description="SnoaL-like" evidence="1">
    <location>
        <begin position="9"/>
        <end position="104"/>
    </location>
</feature>
<dbReference type="SUPFAM" id="SSF54427">
    <property type="entry name" value="NTF2-like"/>
    <property type="match status" value="1"/>
</dbReference>
<dbReference type="Pfam" id="PF12680">
    <property type="entry name" value="SnoaL_2"/>
    <property type="match status" value="1"/>
</dbReference>
<gene>
    <name evidence="2" type="ORF">DES49_1484</name>
</gene>
<evidence type="ECO:0000313" key="2">
    <source>
        <dbReference type="EMBL" id="TDT41401.1"/>
    </source>
</evidence>
<dbReference type="Proteomes" id="UP000295830">
    <property type="component" value="Unassembled WGS sequence"/>
</dbReference>
<organism evidence="2 3">
    <name type="scientific">Halospina denitrificans</name>
    <dbReference type="NCBI Taxonomy" id="332522"/>
    <lineage>
        <taxon>Bacteria</taxon>
        <taxon>Pseudomonadati</taxon>
        <taxon>Pseudomonadota</taxon>
        <taxon>Gammaproteobacteria</taxon>
        <taxon>Halospina</taxon>
    </lineage>
</organism>
<proteinExistence type="predicted"/>
<keyword evidence="3" id="KW-1185">Reference proteome</keyword>
<accession>A0A4R7JSX8</accession>
<evidence type="ECO:0000313" key="3">
    <source>
        <dbReference type="Proteomes" id="UP000295830"/>
    </source>
</evidence>
<dbReference type="EMBL" id="SOAX01000003">
    <property type="protein sequence ID" value="TDT41401.1"/>
    <property type="molecule type" value="Genomic_DNA"/>
</dbReference>
<name>A0A4R7JSX8_9GAMM</name>
<dbReference type="InterPro" id="IPR032710">
    <property type="entry name" value="NTF2-like_dom_sf"/>
</dbReference>
<dbReference type="Gene3D" id="3.10.450.50">
    <property type="match status" value="1"/>
</dbReference>
<reference evidence="2 3" key="1">
    <citation type="submission" date="2019-03" db="EMBL/GenBank/DDBJ databases">
        <title>Genomic Encyclopedia of Type Strains, Phase IV (KMG-IV): sequencing the most valuable type-strain genomes for metagenomic binning, comparative biology and taxonomic classification.</title>
        <authorList>
            <person name="Goeker M."/>
        </authorList>
    </citation>
    <scope>NUCLEOTIDE SEQUENCE [LARGE SCALE GENOMIC DNA]</scope>
    <source>
        <strain evidence="2 3">DSM 15505</strain>
    </source>
</reference>